<reference evidence="2 3" key="1">
    <citation type="submission" date="2020-07" db="EMBL/GenBank/DDBJ databases">
        <title>The complete genome of Paracoccus pantotrophus ACCC 10489.</title>
        <authorList>
            <person name="Si Y."/>
        </authorList>
    </citation>
    <scope>NUCLEOTIDE SEQUENCE [LARGE SCALE GENOMIC DNA]</scope>
    <source>
        <strain evidence="2 3">ACCC10489</strain>
    </source>
</reference>
<gene>
    <name evidence="2" type="ORF">HYQ43_04595</name>
</gene>
<dbReference type="GO" id="GO:0003677">
    <property type="term" value="F:DNA binding"/>
    <property type="evidence" value="ECO:0007669"/>
    <property type="project" value="InterPro"/>
</dbReference>
<name>A0A7H9BQI6_PARPN</name>
<proteinExistence type="predicted"/>
<evidence type="ECO:0000259" key="1">
    <source>
        <dbReference type="Pfam" id="PF01381"/>
    </source>
</evidence>
<dbReference type="Gene3D" id="1.10.260.40">
    <property type="entry name" value="lambda repressor-like DNA-binding domains"/>
    <property type="match status" value="1"/>
</dbReference>
<evidence type="ECO:0000313" key="2">
    <source>
        <dbReference type="EMBL" id="QLH13564.1"/>
    </source>
</evidence>
<feature type="domain" description="HTH cro/C1-type" evidence="1">
    <location>
        <begin position="18"/>
        <end position="61"/>
    </location>
</feature>
<accession>A0A7H9BQI6</accession>
<organism evidence="2 3">
    <name type="scientific">Paracoccus pantotrophus</name>
    <name type="common">Thiosphaera pantotropha</name>
    <dbReference type="NCBI Taxonomy" id="82367"/>
    <lineage>
        <taxon>Bacteria</taxon>
        <taxon>Pseudomonadati</taxon>
        <taxon>Pseudomonadota</taxon>
        <taxon>Alphaproteobacteria</taxon>
        <taxon>Rhodobacterales</taxon>
        <taxon>Paracoccaceae</taxon>
        <taxon>Paracoccus</taxon>
    </lineage>
</organism>
<sequence length="81" mass="8703">MHIVHYPAMSILSSYLAREGLTQREFATRIGVDQSIVSRLLKSGQPGGTKPGLPLAIRIERETGGAVPAASWVEMQVDKAG</sequence>
<dbReference type="EMBL" id="CP058689">
    <property type="protein sequence ID" value="QLH13564.1"/>
    <property type="molecule type" value="Genomic_DNA"/>
</dbReference>
<dbReference type="Pfam" id="PF01381">
    <property type="entry name" value="HTH_3"/>
    <property type="match status" value="1"/>
</dbReference>
<dbReference type="AlphaFoldDB" id="A0A7H9BQI6"/>
<dbReference type="SUPFAM" id="SSF47413">
    <property type="entry name" value="lambda repressor-like DNA-binding domains"/>
    <property type="match status" value="1"/>
</dbReference>
<protein>
    <submittedName>
        <fullName evidence="2">Helix-turn-helix transcriptional regulator</fullName>
    </submittedName>
</protein>
<dbReference type="CDD" id="cd00093">
    <property type="entry name" value="HTH_XRE"/>
    <property type="match status" value="1"/>
</dbReference>
<dbReference type="InterPro" id="IPR001387">
    <property type="entry name" value="Cro/C1-type_HTH"/>
</dbReference>
<evidence type="ECO:0000313" key="3">
    <source>
        <dbReference type="Proteomes" id="UP000509322"/>
    </source>
</evidence>
<dbReference type="InterPro" id="IPR010982">
    <property type="entry name" value="Lambda_DNA-bd_dom_sf"/>
</dbReference>
<dbReference type="Proteomes" id="UP000509322">
    <property type="component" value="Chromosome 1"/>
</dbReference>